<dbReference type="InterPro" id="IPR005123">
    <property type="entry name" value="Oxoglu/Fe-dep_dioxygenase_dom"/>
</dbReference>
<reference evidence="5 6" key="1">
    <citation type="journal article" date="2021" name="BMC Genomics">
        <title>Datura genome reveals duplications of psychoactive alkaloid biosynthetic genes and high mutation rate following tissue culture.</title>
        <authorList>
            <person name="Rajewski A."/>
            <person name="Carter-House D."/>
            <person name="Stajich J."/>
            <person name="Litt A."/>
        </authorList>
    </citation>
    <scope>NUCLEOTIDE SEQUENCE [LARGE SCALE GENOMIC DNA]</scope>
    <source>
        <strain evidence="5">AR-01</strain>
    </source>
</reference>
<keyword evidence="1" id="KW-0479">Metal-binding</keyword>
<dbReference type="InterPro" id="IPR044861">
    <property type="entry name" value="IPNS-like_FE2OG_OXY"/>
</dbReference>
<dbReference type="Proteomes" id="UP000823775">
    <property type="component" value="Unassembled WGS sequence"/>
</dbReference>
<keyword evidence="2" id="KW-0560">Oxidoreductase</keyword>
<keyword evidence="6" id="KW-1185">Reference proteome</keyword>
<dbReference type="EMBL" id="JACEIK010000049">
    <property type="protein sequence ID" value="MCD7447985.1"/>
    <property type="molecule type" value="Genomic_DNA"/>
</dbReference>
<dbReference type="PANTHER" id="PTHR47991">
    <property type="entry name" value="OXOGLUTARATE/IRON-DEPENDENT DIOXYGENASE"/>
    <property type="match status" value="1"/>
</dbReference>
<evidence type="ECO:0000313" key="6">
    <source>
        <dbReference type="Proteomes" id="UP000823775"/>
    </source>
</evidence>
<evidence type="ECO:0000259" key="4">
    <source>
        <dbReference type="PROSITE" id="PS51471"/>
    </source>
</evidence>
<dbReference type="SUPFAM" id="SSF51197">
    <property type="entry name" value="Clavaminate synthase-like"/>
    <property type="match status" value="1"/>
</dbReference>
<dbReference type="PROSITE" id="PS51471">
    <property type="entry name" value="FE2OG_OXY"/>
    <property type="match status" value="1"/>
</dbReference>
<dbReference type="InterPro" id="IPR050295">
    <property type="entry name" value="Plant_2OG-oxidoreductases"/>
</dbReference>
<gene>
    <name evidence="5" type="ORF">HAX54_036805</name>
</gene>
<dbReference type="InterPro" id="IPR027443">
    <property type="entry name" value="IPNS-like_sf"/>
</dbReference>
<sequence length="157" mass="16936">MRNIRRLGIGKGIDGKMSGSGSGCGYLLQIVYPACPQPELVMGLPPHSDFGLLTLLIQNEVGGLQIQRNGKWININPIPNSILVNTGDHLEIFTNGKYKSVLHRAAVNKVARISIGIASGPAMNATVGPAHSPLIQNETFPPLYVPMKFSEYVEMAD</sequence>
<evidence type="ECO:0000256" key="1">
    <source>
        <dbReference type="ARBA" id="ARBA00022723"/>
    </source>
</evidence>
<name>A0ABS8RMD9_DATST</name>
<evidence type="ECO:0000313" key="5">
    <source>
        <dbReference type="EMBL" id="MCD7447985.1"/>
    </source>
</evidence>
<proteinExistence type="predicted"/>
<dbReference type="Pfam" id="PF03171">
    <property type="entry name" value="2OG-FeII_Oxy"/>
    <property type="match status" value="1"/>
</dbReference>
<dbReference type="PRINTS" id="PR00682">
    <property type="entry name" value="IPNSYNTHASE"/>
</dbReference>
<dbReference type="Gene3D" id="2.60.120.330">
    <property type="entry name" value="B-lactam Antibiotic, Isopenicillin N Synthase, Chain"/>
    <property type="match status" value="1"/>
</dbReference>
<evidence type="ECO:0000256" key="3">
    <source>
        <dbReference type="ARBA" id="ARBA00023004"/>
    </source>
</evidence>
<accession>A0ABS8RMD9</accession>
<keyword evidence="3" id="KW-0408">Iron</keyword>
<protein>
    <recommendedName>
        <fullName evidence="4">Fe2OG dioxygenase domain-containing protein</fullName>
    </recommendedName>
</protein>
<comment type="caution">
    <text evidence="5">The sequence shown here is derived from an EMBL/GenBank/DDBJ whole genome shotgun (WGS) entry which is preliminary data.</text>
</comment>
<organism evidence="5 6">
    <name type="scientific">Datura stramonium</name>
    <name type="common">Jimsonweed</name>
    <name type="synonym">Common thornapple</name>
    <dbReference type="NCBI Taxonomy" id="4076"/>
    <lineage>
        <taxon>Eukaryota</taxon>
        <taxon>Viridiplantae</taxon>
        <taxon>Streptophyta</taxon>
        <taxon>Embryophyta</taxon>
        <taxon>Tracheophyta</taxon>
        <taxon>Spermatophyta</taxon>
        <taxon>Magnoliopsida</taxon>
        <taxon>eudicotyledons</taxon>
        <taxon>Gunneridae</taxon>
        <taxon>Pentapetalae</taxon>
        <taxon>asterids</taxon>
        <taxon>lamiids</taxon>
        <taxon>Solanales</taxon>
        <taxon>Solanaceae</taxon>
        <taxon>Solanoideae</taxon>
        <taxon>Datureae</taxon>
        <taxon>Datura</taxon>
    </lineage>
</organism>
<evidence type="ECO:0000256" key="2">
    <source>
        <dbReference type="ARBA" id="ARBA00023002"/>
    </source>
</evidence>
<feature type="domain" description="Fe2OG dioxygenase" evidence="4">
    <location>
        <begin position="20"/>
        <end position="129"/>
    </location>
</feature>